<organism evidence="1 2">
    <name type="scientific">Cohnella ginsengisoli</name>
    <dbReference type="NCBI Taxonomy" id="425004"/>
    <lineage>
        <taxon>Bacteria</taxon>
        <taxon>Bacillati</taxon>
        <taxon>Bacillota</taxon>
        <taxon>Bacilli</taxon>
        <taxon>Bacillales</taxon>
        <taxon>Paenibacillaceae</taxon>
        <taxon>Cohnella</taxon>
    </lineage>
</organism>
<dbReference type="Proteomes" id="UP001153387">
    <property type="component" value="Unassembled WGS sequence"/>
</dbReference>
<keyword evidence="2" id="KW-1185">Reference proteome</keyword>
<dbReference type="EMBL" id="JAPDHZ010000003">
    <property type="protein sequence ID" value="MDG0792174.1"/>
    <property type="molecule type" value="Genomic_DNA"/>
</dbReference>
<reference evidence="1 2" key="1">
    <citation type="submission" date="2022-10" db="EMBL/GenBank/DDBJ databases">
        <title>Comparative genomic analysis of Cohnella hashimotonis sp. nov., isolated from the International Space Station.</title>
        <authorList>
            <person name="Simpson A."/>
            <person name="Venkateswaran K."/>
        </authorList>
    </citation>
    <scope>NUCLEOTIDE SEQUENCE [LARGE SCALE GENOMIC DNA]</scope>
    <source>
        <strain evidence="1 2">DSM 18997</strain>
    </source>
</reference>
<comment type="caution">
    <text evidence="1">The sequence shown here is derived from an EMBL/GenBank/DDBJ whole genome shotgun (WGS) entry which is preliminary data.</text>
</comment>
<sequence length="51" mass="5489">MNDSNAFQPKVAVLGAGSLFFGRQSIWQMVHSPLFEQRDACPGGHGRSKAG</sequence>
<proteinExistence type="predicted"/>
<accession>A0A9X4KIK5</accession>
<dbReference type="AlphaFoldDB" id="A0A9X4KIK5"/>
<gene>
    <name evidence="1" type="ORF">OMP38_15850</name>
</gene>
<evidence type="ECO:0000313" key="2">
    <source>
        <dbReference type="Proteomes" id="UP001153387"/>
    </source>
</evidence>
<name>A0A9X4KIK5_9BACL</name>
<protein>
    <submittedName>
        <fullName evidence="1">Uncharacterized protein</fullName>
    </submittedName>
</protein>
<evidence type="ECO:0000313" key="1">
    <source>
        <dbReference type="EMBL" id="MDG0792174.1"/>
    </source>
</evidence>